<dbReference type="Proteomes" id="UP000015453">
    <property type="component" value="Unassembled WGS sequence"/>
</dbReference>
<dbReference type="PANTHER" id="PTHR33671:SF3">
    <property type="entry name" value="F28N24.8 PROTEIN"/>
    <property type="match status" value="1"/>
</dbReference>
<accession>S8CIM7</accession>
<reference evidence="2 3" key="1">
    <citation type="journal article" date="2013" name="BMC Genomics">
        <title>The miniature genome of a carnivorous plant Genlisea aurea contains a low number of genes and short non-coding sequences.</title>
        <authorList>
            <person name="Leushkin E.V."/>
            <person name="Sutormin R.A."/>
            <person name="Nabieva E.R."/>
            <person name="Penin A.A."/>
            <person name="Kondrashov A.S."/>
            <person name="Logacheva M.D."/>
        </authorList>
    </citation>
    <scope>NUCLEOTIDE SEQUENCE [LARGE SCALE GENOMIC DNA]</scope>
</reference>
<dbReference type="EMBL" id="AUSU01004763">
    <property type="protein sequence ID" value="EPS64531.1"/>
    <property type="molecule type" value="Genomic_DNA"/>
</dbReference>
<organism evidence="2 3">
    <name type="scientific">Genlisea aurea</name>
    <dbReference type="NCBI Taxonomy" id="192259"/>
    <lineage>
        <taxon>Eukaryota</taxon>
        <taxon>Viridiplantae</taxon>
        <taxon>Streptophyta</taxon>
        <taxon>Embryophyta</taxon>
        <taxon>Tracheophyta</taxon>
        <taxon>Spermatophyta</taxon>
        <taxon>Magnoliopsida</taxon>
        <taxon>eudicotyledons</taxon>
        <taxon>Gunneridae</taxon>
        <taxon>Pentapetalae</taxon>
        <taxon>asterids</taxon>
        <taxon>lamiids</taxon>
        <taxon>Lamiales</taxon>
        <taxon>Lentibulariaceae</taxon>
        <taxon>Genlisea</taxon>
    </lineage>
</organism>
<protein>
    <submittedName>
        <fullName evidence="2">Uncharacterized protein</fullName>
    </submittedName>
</protein>
<evidence type="ECO:0000256" key="1">
    <source>
        <dbReference type="SAM" id="MobiDB-lite"/>
    </source>
</evidence>
<dbReference type="PANTHER" id="PTHR33671">
    <property type="entry name" value="N-METHYLTRANSFERASE, PUTATIVE (DUF688)-RELATED"/>
    <property type="match status" value="1"/>
</dbReference>
<feature type="non-terminal residue" evidence="2">
    <location>
        <position position="297"/>
    </location>
</feature>
<dbReference type="AlphaFoldDB" id="S8CIM7"/>
<proteinExistence type="predicted"/>
<dbReference type="OrthoDB" id="677721at2759"/>
<evidence type="ECO:0000313" key="2">
    <source>
        <dbReference type="EMBL" id="EPS64531.1"/>
    </source>
</evidence>
<keyword evidence="3" id="KW-1185">Reference proteome</keyword>
<dbReference type="InterPro" id="IPR007789">
    <property type="entry name" value="DUF688"/>
</dbReference>
<sequence length="297" mass="32919">MEKRQLNLNAPLLSTRRLSSPVEVIEKYIQRPPKPGNASKWESDFLLKKPAAAGGIPFHWEQSPGRPKDGIGTPAGNSKLDAFRPYHSVVPRLLPGRFSSDERIQSSCKPQVESLSFSEHANLVQKLNESLNCDEETGSESEHDTYSDALDMLSPRESGGSHSSPVVKPNKPCLDTQARDLMMNRFLRAAKAAVVETPGYAVKKCACVNNKLPKPVEKAVVYRETTPIPNVSYGYHHHTNEAESENDQDCKSTVKKSRKAWSILPRLCVKNALRLLNPLSGIKSRIWAASTPTPSRI</sequence>
<evidence type="ECO:0000313" key="3">
    <source>
        <dbReference type="Proteomes" id="UP000015453"/>
    </source>
</evidence>
<feature type="region of interest" description="Disordered" evidence="1">
    <location>
        <begin position="151"/>
        <end position="172"/>
    </location>
</feature>
<dbReference type="Pfam" id="PF05097">
    <property type="entry name" value="DUF688"/>
    <property type="match status" value="1"/>
</dbReference>
<gene>
    <name evidence="2" type="ORF">M569_10250</name>
</gene>
<comment type="caution">
    <text evidence="2">The sequence shown here is derived from an EMBL/GenBank/DDBJ whole genome shotgun (WGS) entry which is preliminary data.</text>
</comment>
<name>S8CIM7_9LAMI</name>